<keyword evidence="2" id="KW-1185">Reference proteome</keyword>
<dbReference type="EMBL" id="CP107551">
    <property type="protein sequence ID" value="UYP20970.1"/>
    <property type="molecule type" value="Genomic_DNA"/>
</dbReference>
<evidence type="ECO:0000313" key="2">
    <source>
        <dbReference type="Proteomes" id="UP001156484"/>
    </source>
</evidence>
<sequence length="401" mass="41034">MLCALALLSAIAPLATDMYLPGLPVMAESLGSSTVGVQLTLTTFMAGLGLGQLLVGPLSDGWGRRRLILAGTAVLAVSSAVCALAPTVGVLIAARLVQGFSGGIGIVLARAVIADRAKSTTAAKLFSIMMIIGGVAPVVAPLLGGVLLGPIGWRGIFWVLTGLSVVMAVGTFLFVPETLPPEKRHGGGLKAMSSNFGYVLRQRRFVGYAAAMALGFGAMFSYISASPFVTQNVLGLSPGQFSMVFAVNSVGLVLANTLNTRLVDRFAVRSLLTFGMTTMFVAAALLLLTMLFVGYKTFLILPLLFVTVSMVGLSLGNATALAQEQVPKAAGTGSAVIGALQFGLAAAVSPLVGLGGESTGIPMGLSIAVCTGLALVLLLTLAREPAQRGSELRPAEPEPAD</sequence>
<reference evidence="1" key="1">
    <citation type="submission" date="2022-10" db="EMBL/GenBank/DDBJ databases">
        <title>Rhodococcus ferula Z13 complete genome.</title>
        <authorList>
            <person name="Long X."/>
            <person name="Zang M."/>
        </authorList>
    </citation>
    <scope>NUCLEOTIDE SEQUENCE</scope>
    <source>
        <strain evidence="1">Z13</strain>
    </source>
</reference>
<proteinExistence type="predicted"/>
<name>A0ACD4DLM3_9NOCA</name>
<protein>
    <submittedName>
        <fullName evidence="1">Multidrug effflux MFS transporter</fullName>
    </submittedName>
</protein>
<evidence type="ECO:0000313" key="1">
    <source>
        <dbReference type="EMBL" id="UYP20970.1"/>
    </source>
</evidence>
<accession>A0ACD4DLM3</accession>
<organism evidence="1 2">
    <name type="scientific">Rhodococcus sacchari</name>
    <dbReference type="NCBI Taxonomy" id="2962047"/>
    <lineage>
        <taxon>Bacteria</taxon>
        <taxon>Bacillati</taxon>
        <taxon>Actinomycetota</taxon>
        <taxon>Actinomycetes</taxon>
        <taxon>Mycobacteriales</taxon>
        <taxon>Nocardiaceae</taxon>
        <taxon>Rhodococcus</taxon>
    </lineage>
</organism>
<dbReference type="Proteomes" id="UP001156484">
    <property type="component" value="Chromosome"/>
</dbReference>
<gene>
    <name evidence="1" type="ORF">OED52_08455</name>
</gene>